<evidence type="ECO:0000259" key="17">
    <source>
        <dbReference type="Pfam" id="PF00593"/>
    </source>
</evidence>
<keyword evidence="20" id="KW-1185">Reference proteome</keyword>
<dbReference type="Gene3D" id="2.170.130.10">
    <property type="entry name" value="TonB-dependent receptor, plug domain"/>
    <property type="match status" value="1"/>
</dbReference>
<keyword evidence="11 15" id="KW-0472">Membrane</keyword>
<dbReference type="AlphaFoldDB" id="A0A5C0AYT5"/>
<evidence type="ECO:0000259" key="18">
    <source>
        <dbReference type="Pfam" id="PF07715"/>
    </source>
</evidence>
<reference evidence="19 20" key="1">
    <citation type="submission" date="2019-08" db="EMBL/GenBank/DDBJ databases">
        <title>Amphibian skin-associated Pigmentiphaga: genome sequence and occurrence across geography and hosts.</title>
        <authorList>
            <person name="Bletz M.C."/>
            <person name="Bunk B."/>
            <person name="Sproeer C."/>
            <person name="Biwer P."/>
            <person name="Reiter S."/>
            <person name="Rabemananjara F.C.E."/>
            <person name="Schulz S."/>
            <person name="Overmann J."/>
            <person name="Vences M."/>
        </authorList>
    </citation>
    <scope>NUCLEOTIDE SEQUENCE [LARGE SCALE GENOMIC DNA]</scope>
    <source>
        <strain evidence="19 20">Mada1488</strain>
    </source>
</reference>
<keyword evidence="13 15" id="KW-0998">Cell outer membrane</keyword>
<evidence type="ECO:0000256" key="8">
    <source>
        <dbReference type="ARBA" id="ARBA00023004"/>
    </source>
</evidence>
<dbReference type="PANTHER" id="PTHR30069">
    <property type="entry name" value="TONB-DEPENDENT OUTER MEMBRANE RECEPTOR"/>
    <property type="match status" value="1"/>
</dbReference>
<evidence type="ECO:0000256" key="4">
    <source>
        <dbReference type="ARBA" id="ARBA00022452"/>
    </source>
</evidence>
<feature type="domain" description="TonB-dependent receptor plug" evidence="18">
    <location>
        <begin position="52"/>
        <end position="154"/>
    </location>
</feature>
<comment type="similarity">
    <text evidence="2 15 16">Belongs to the TonB-dependent receptor family.</text>
</comment>
<keyword evidence="10 16" id="KW-0798">TonB box</keyword>
<evidence type="ECO:0000256" key="10">
    <source>
        <dbReference type="ARBA" id="ARBA00023077"/>
    </source>
</evidence>
<keyword evidence="5" id="KW-0410">Iron transport</keyword>
<evidence type="ECO:0000256" key="13">
    <source>
        <dbReference type="ARBA" id="ARBA00023237"/>
    </source>
</evidence>
<keyword evidence="12 19" id="KW-0675">Receptor</keyword>
<dbReference type="CDD" id="cd01347">
    <property type="entry name" value="ligand_gated_channel"/>
    <property type="match status" value="1"/>
</dbReference>
<evidence type="ECO:0000256" key="1">
    <source>
        <dbReference type="ARBA" id="ARBA00004571"/>
    </source>
</evidence>
<protein>
    <recommendedName>
        <fullName evidence="14">Ferric aerobactin receptor</fullName>
    </recommendedName>
</protein>
<evidence type="ECO:0000256" key="11">
    <source>
        <dbReference type="ARBA" id="ARBA00023136"/>
    </source>
</evidence>
<keyword evidence="7" id="KW-0732">Signal</keyword>
<dbReference type="GO" id="GO:0038023">
    <property type="term" value="F:signaling receptor activity"/>
    <property type="evidence" value="ECO:0007669"/>
    <property type="project" value="InterPro"/>
</dbReference>
<dbReference type="GO" id="GO:0009279">
    <property type="term" value="C:cell outer membrane"/>
    <property type="evidence" value="ECO:0007669"/>
    <property type="project" value="UniProtKB-SubCell"/>
</dbReference>
<proteinExistence type="inferred from homology"/>
<organism evidence="19 20">
    <name type="scientific">Pigmentiphaga aceris</name>
    <dbReference type="NCBI Taxonomy" id="1940612"/>
    <lineage>
        <taxon>Bacteria</taxon>
        <taxon>Pseudomonadati</taxon>
        <taxon>Pseudomonadota</taxon>
        <taxon>Betaproteobacteria</taxon>
        <taxon>Burkholderiales</taxon>
        <taxon>Alcaligenaceae</taxon>
        <taxon>Pigmentiphaga</taxon>
    </lineage>
</organism>
<evidence type="ECO:0000256" key="15">
    <source>
        <dbReference type="PROSITE-ProRule" id="PRU01360"/>
    </source>
</evidence>
<dbReference type="InterPro" id="IPR037066">
    <property type="entry name" value="Plug_dom_sf"/>
</dbReference>
<keyword evidence="3 15" id="KW-0813">Transport</keyword>
<dbReference type="RefSeq" id="WP_148816575.1">
    <property type="nucleotide sequence ID" value="NZ_CP043046.1"/>
</dbReference>
<dbReference type="GO" id="GO:0044718">
    <property type="term" value="P:siderophore transmembrane transport"/>
    <property type="evidence" value="ECO:0007669"/>
    <property type="project" value="TreeGrafter"/>
</dbReference>
<dbReference type="Pfam" id="PF00593">
    <property type="entry name" value="TonB_dep_Rec_b-barrel"/>
    <property type="match status" value="1"/>
</dbReference>
<evidence type="ECO:0000256" key="6">
    <source>
        <dbReference type="ARBA" id="ARBA00022692"/>
    </source>
</evidence>
<keyword evidence="4 15" id="KW-1134">Transmembrane beta strand</keyword>
<name>A0A5C0AYT5_9BURK</name>
<dbReference type="NCBIfam" id="TIGR01783">
    <property type="entry name" value="TonB-siderophor"/>
    <property type="match status" value="1"/>
</dbReference>
<dbReference type="EMBL" id="CP043046">
    <property type="protein sequence ID" value="QEI07528.1"/>
    <property type="molecule type" value="Genomic_DNA"/>
</dbReference>
<dbReference type="InterPro" id="IPR010105">
    <property type="entry name" value="TonB_sidphr_rcpt"/>
</dbReference>
<dbReference type="PROSITE" id="PS52016">
    <property type="entry name" value="TONB_DEPENDENT_REC_3"/>
    <property type="match status" value="1"/>
</dbReference>
<evidence type="ECO:0000256" key="16">
    <source>
        <dbReference type="RuleBase" id="RU003357"/>
    </source>
</evidence>
<sequence>MHDKTPRAARLWHRSALYCALIGAWPMLATAQVRTELPEVVSTATRGAQNISELAATTWIIEGEELQTQIRAGVPLKEALGQLIPGLDLGPQGRTNYGQNLRGRSVLVMIDGVSLNSARGISRQFDSIDPFNIERVEVLSGASAVYGGGATGGIVNLITRRGEPGGPAFTSEVGVRSGLRHGDDHDTRIAQSISGGNDVVQARLGLAVQKNEAAYGGDGKQLRTDITQTDLQYNRSVDVLGSVDIKLPAGQKLSLLGQYYESKYDGDKSLYMGPNLIGALTTQSQYLEQRSGFRSDVVPTTKRGMFNADYHATNILGGQDFNAQLFARQEKIAFYPFPGRIAVPGLGALPYYSSSKQNTDAVGLKTALTKNWDRVSVTYGVDLDREKFDATQVLFNNATALASGGLVNNAIGSVGRYPNYQIDGVSAFGQVDWKLTDALTLSGGVRQQRMSVDVDDFVQASQQVLVNSGYGRSADAIPGGSNRYNVTLLNAGATYRFSPAQRVWANYSEGFELPDPAKYYGVGNYQLVGGTGGTWRLLNSINVAASPLTGIKTKQVELGWARRAGGLSAQAAAFYSWSDKNITYVPITLSLQVAEERKRNYGLEGQVAYTWNGGWQVGGNVLAIRSERRQNGDWVRQSITDASPSKLTAFAGWADDKMSARLQAVRSFSLSDSAGNQLDSYTTFDLMGSYKLPVGRLSFGIQNLLDKDYQTIWSQRAQVFYRGLTNAETLDYRGRSRTFALTYTASY</sequence>
<accession>A0A5C0AYT5</accession>
<dbReference type="InterPro" id="IPR036942">
    <property type="entry name" value="Beta-barrel_TonB_sf"/>
</dbReference>
<evidence type="ECO:0000256" key="14">
    <source>
        <dbReference type="ARBA" id="ARBA00072094"/>
    </source>
</evidence>
<feature type="domain" description="TonB-dependent receptor-like beta-barrel" evidence="17">
    <location>
        <begin position="265"/>
        <end position="704"/>
    </location>
</feature>
<evidence type="ECO:0000256" key="9">
    <source>
        <dbReference type="ARBA" id="ARBA00023065"/>
    </source>
</evidence>
<keyword evidence="8" id="KW-0408">Iron</keyword>
<dbReference type="FunFam" id="2.40.170.20:FF:000007">
    <property type="entry name" value="Ferric aerobactin receptor"/>
    <property type="match status" value="1"/>
</dbReference>
<evidence type="ECO:0000313" key="20">
    <source>
        <dbReference type="Proteomes" id="UP000325161"/>
    </source>
</evidence>
<dbReference type="Pfam" id="PF07715">
    <property type="entry name" value="Plug"/>
    <property type="match status" value="1"/>
</dbReference>
<dbReference type="InterPro" id="IPR012910">
    <property type="entry name" value="Plug_dom"/>
</dbReference>
<dbReference type="PANTHER" id="PTHR30069:SF42">
    <property type="entry name" value="FERRIC AEROBACTIN RECEPTOR"/>
    <property type="match status" value="1"/>
</dbReference>
<keyword evidence="6 15" id="KW-0812">Transmembrane</keyword>
<evidence type="ECO:0000256" key="3">
    <source>
        <dbReference type="ARBA" id="ARBA00022448"/>
    </source>
</evidence>
<dbReference type="OrthoDB" id="8670144at2"/>
<dbReference type="FunFam" id="2.170.130.10:FF:000011">
    <property type="entry name" value="TonB-dependent siderophore receptor"/>
    <property type="match status" value="1"/>
</dbReference>
<dbReference type="InterPro" id="IPR000531">
    <property type="entry name" value="Beta-barrel_TonB"/>
</dbReference>
<dbReference type="Proteomes" id="UP000325161">
    <property type="component" value="Chromosome"/>
</dbReference>
<evidence type="ECO:0000313" key="19">
    <source>
        <dbReference type="EMBL" id="QEI07528.1"/>
    </source>
</evidence>
<dbReference type="KEGG" id="pacr:FXN63_18055"/>
<dbReference type="SUPFAM" id="SSF56935">
    <property type="entry name" value="Porins"/>
    <property type="match status" value="1"/>
</dbReference>
<dbReference type="Gene3D" id="2.40.170.20">
    <property type="entry name" value="TonB-dependent receptor, beta-barrel domain"/>
    <property type="match status" value="1"/>
</dbReference>
<gene>
    <name evidence="19" type="ORF">FXN63_18055</name>
</gene>
<evidence type="ECO:0000256" key="5">
    <source>
        <dbReference type="ARBA" id="ARBA00022496"/>
    </source>
</evidence>
<comment type="subcellular location">
    <subcellularLocation>
        <location evidence="1 15">Cell outer membrane</location>
        <topology evidence="1 15">Multi-pass membrane protein</topology>
    </subcellularLocation>
</comment>
<evidence type="ECO:0000256" key="2">
    <source>
        <dbReference type="ARBA" id="ARBA00009810"/>
    </source>
</evidence>
<evidence type="ECO:0000256" key="12">
    <source>
        <dbReference type="ARBA" id="ARBA00023170"/>
    </source>
</evidence>
<dbReference type="InterPro" id="IPR039426">
    <property type="entry name" value="TonB-dep_rcpt-like"/>
</dbReference>
<keyword evidence="9" id="KW-0406">Ion transport</keyword>
<dbReference type="GO" id="GO:0015344">
    <property type="term" value="F:siderophore uptake transmembrane transporter activity"/>
    <property type="evidence" value="ECO:0007669"/>
    <property type="project" value="TreeGrafter"/>
</dbReference>
<evidence type="ECO:0000256" key="7">
    <source>
        <dbReference type="ARBA" id="ARBA00022729"/>
    </source>
</evidence>